<keyword evidence="2" id="KW-1185">Reference proteome</keyword>
<dbReference type="Proteomes" id="UP001163156">
    <property type="component" value="Chromosome"/>
</dbReference>
<organism evidence="1 2">
    <name type="scientific">Algoriphagus halophytocola</name>
    <dbReference type="NCBI Taxonomy" id="2991499"/>
    <lineage>
        <taxon>Bacteria</taxon>
        <taxon>Pseudomonadati</taxon>
        <taxon>Bacteroidota</taxon>
        <taxon>Cytophagia</taxon>
        <taxon>Cytophagales</taxon>
        <taxon>Cyclobacteriaceae</taxon>
        <taxon>Algoriphagus</taxon>
    </lineage>
</organism>
<dbReference type="RefSeq" id="WP_264810609.1">
    <property type="nucleotide sequence ID" value="NZ_CP110226.1"/>
</dbReference>
<accession>A0ABY6MJS5</accession>
<evidence type="ECO:0000313" key="2">
    <source>
        <dbReference type="Proteomes" id="UP001163156"/>
    </source>
</evidence>
<dbReference type="CDD" id="cd03801">
    <property type="entry name" value="GT4_PimA-like"/>
    <property type="match status" value="1"/>
</dbReference>
<dbReference type="EMBL" id="CP110226">
    <property type="protein sequence ID" value="UZD23898.1"/>
    <property type="molecule type" value="Genomic_DNA"/>
</dbReference>
<dbReference type="PANTHER" id="PTHR12526">
    <property type="entry name" value="GLYCOSYLTRANSFERASE"/>
    <property type="match status" value="1"/>
</dbReference>
<name>A0ABY6MJS5_9BACT</name>
<protein>
    <submittedName>
        <fullName evidence="1">Glycosyltransferase family 4 protein</fullName>
    </submittedName>
</protein>
<dbReference type="SUPFAM" id="SSF53756">
    <property type="entry name" value="UDP-Glycosyltransferase/glycogen phosphorylase"/>
    <property type="match status" value="1"/>
</dbReference>
<gene>
    <name evidence="1" type="ORF">OM944_05250</name>
</gene>
<dbReference type="Pfam" id="PF13692">
    <property type="entry name" value="Glyco_trans_1_4"/>
    <property type="match status" value="1"/>
</dbReference>
<proteinExistence type="predicted"/>
<sequence length="358" mass="41827">MHKTKILFCPKYPKIGASSRLRTYQFLPLWEKEGLEIKVSSFFNEKYLTRFYTERKHSPLNVLGCYFRRFWVLLGAWKYDVIWIEKELFPFLPSYAEWILEKMGRGYVVDYDDAVFHNYDSHPNALVRNWMGDKIAWVMRHSRLVCVGNAYLKEYAFKAGAMKVEILPTVVDLKKYPLKRKFENSLIRIGWVGSPTTMKYLNSLKVVFRKLGESYNLELLVINAKGIEVPDMGISSSLIPWSEEKEGELISSFDIGIMPLPDDDWERGKCAYKLIQYMACGLPVVASPVGMNKEVVREGWNGFLANDVQDWENSLVSLIKDVELRKTMGQNGRQLVEEKYTVQRNFKLMRSLFEDHLY</sequence>
<dbReference type="Gene3D" id="3.40.50.2000">
    <property type="entry name" value="Glycogen Phosphorylase B"/>
    <property type="match status" value="2"/>
</dbReference>
<reference evidence="1" key="1">
    <citation type="submission" date="2022-10" db="EMBL/GenBank/DDBJ databases">
        <title>Algoriphagus sp. a novel bacteria isolate from halophytes salicornia europaea.</title>
        <authorList>
            <person name="Peng Y."/>
            <person name="Jiang L."/>
            <person name="Lee J."/>
        </authorList>
    </citation>
    <scope>NUCLEOTIDE SEQUENCE</scope>
    <source>
        <strain evidence="1">TR-M5</strain>
    </source>
</reference>
<evidence type="ECO:0000313" key="1">
    <source>
        <dbReference type="EMBL" id="UZD23898.1"/>
    </source>
</evidence>